<dbReference type="EMBL" id="JALGBI010000002">
    <property type="protein sequence ID" value="MCJ0765264.1"/>
    <property type="molecule type" value="Genomic_DNA"/>
</dbReference>
<protein>
    <submittedName>
        <fullName evidence="1">Uncharacterized protein</fullName>
    </submittedName>
</protein>
<dbReference type="Proteomes" id="UP001139447">
    <property type="component" value="Unassembled WGS sequence"/>
</dbReference>
<evidence type="ECO:0000313" key="1">
    <source>
        <dbReference type="EMBL" id="MCJ0765264.1"/>
    </source>
</evidence>
<keyword evidence="2" id="KW-1185">Reference proteome</keyword>
<reference evidence="1" key="1">
    <citation type="submission" date="2022-03" db="EMBL/GenBank/DDBJ databases">
        <authorList>
            <person name="Woo C.Y."/>
        </authorList>
    </citation>
    <scope>NUCLEOTIDE SEQUENCE</scope>
    <source>
        <strain evidence="1">CYS-02</strain>
    </source>
</reference>
<accession>A0A9X1VYM4</accession>
<sequence length="107" mass="11317">MAHEYRLHTGQDIALALPAGAEVFCAAGALRLTTTPSLPGDSPWAGPHHLLPGQGWRTEQAVLLTLEAAQPSRCRVTGTPQASAPSAQPAARKNSLLLWGRRLLGAY</sequence>
<gene>
    <name evidence="1" type="ORF">MMF98_18780</name>
</gene>
<dbReference type="AlphaFoldDB" id="A0A9X1VYM4"/>
<dbReference type="RefSeq" id="WP_243308449.1">
    <property type="nucleotide sequence ID" value="NZ_JALGBI010000002.1"/>
</dbReference>
<name>A0A9X1VYM4_9BURK</name>
<comment type="caution">
    <text evidence="1">The sequence shown here is derived from an EMBL/GenBank/DDBJ whole genome shotgun (WGS) entry which is preliminary data.</text>
</comment>
<organism evidence="1 2">
    <name type="scientific">Variovorax terrae</name>
    <dbReference type="NCBI Taxonomy" id="2923278"/>
    <lineage>
        <taxon>Bacteria</taxon>
        <taxon>Pseudomonadati</taxon>
        <taxon>Pseudomonadota</taxon>
        <taxon>Betaproteobacteria</taxon>
        <taxon>Burkholderiales</taxon>
        <taxon>Comamonadaceae</taxon>
        <taxon>Variovorax</taxon>
    </lineage>
</organism>
<evidence type="ECO:0000313" key="2">
    <source>
        <dbReference type="Proteomes" id="UP001139447"/>
    </source>
</evidence>
<proteinExistence type="predicted"/>